<gene>
    <name evidence="9" type="primary">exbD3</name>
    <name evidence="9" type="ORF">AMYX_33510</name>
</gene>
<comment type="subcellular location">
    <subcellularLocation>
        <location evidence="1">Cell membrane</location>
        <topology evidence="1">Single-pass membrane protein</topology>
    </subcellularLocation>
    <subcellularLocation>
        <location evidence="7">Cell membrane</location>
        <topology evidence="7">Single-pass type II membrane protein</topology>
    </subcellularLocation>
</comment>
<dbReference type="GO" id="GO:0005886">
    <property type="term" value="C:plasma membrane"/>
    <property type="evidence" value="ECO:0007669"/>
    <property type="project" value="UniProtKB-SubCell"/>
</dbReference>
<keyword evidence="10" id="KW-1185">Reference proteome</keyword>
<proteinExistence type="inferred from homology"/>
<evidence type="ECO:0000313" key="9">
    <source>
        <dbReference type="EMBL" id="GEJ58610.1"/>
    </source>
</evidence>
<keyword evidence="7" id="KW-0653">Protein transport</keyword>
<keyword evidence="6 8" id="KW-0472">Membrane</keyword>
<protein>
    <submittedName>
        <fullName evidence="9">Biopolymer transporter ExbD</fullName>
    </submittedName>
</protein>
<evidence type="ECO:0000256" key="2">
    <source>
        <dbReference type="ARBA" id="ARBA00005811"/>
    </source>
</evidence>
<keyword evidence="3" id="KW-1003">Cell membrane</keyword>
<evidence type="ECO:0000256" key="1">
    <source>
        <dbReference type="ARBA" id="ARBA00004162"/>
    </source>
</evidence>
<evidence type="ECO:0000256" key="8">
    <source>
        <dbReference type="SAM" id="Phobius"/>
    </source>
</evidence>
<dbReference type="AlphaFoldDB" id="A0A7I9VR72"/>
<evidence type="ECO:0000256" key="5">
    <source>
        <dbReference type="ARBA" id="ARBA00022989"/>
    </source>
</evidence>
<dbReference type="Proteomes" id="UP000503640">
    <property type="component" value="Unassembled WGS sequence"/>
</dbReference>
<reference evidence="10" key="1">
    <citation type="journal article" date="2020" name="Appl. Environ. Microbiol.">
        <title>Diazotrophic Anaeromyxobacter Isolates from Soils.</title>
        <authorList>
            <person name="Masuda Y."/>
            <person name="Yamanaka H."/>
            <person name="Xu Z.X."/>
            <person name="Shiratori Y."/>
            <person name="Aono T."/>
            <person name="Amachi S."/>
            <person name="Senoo K."/>
            <person name="Itoh H."/>
        </authorList>
    </citation>
    <scope>NUCLEOTIDE SEQUENCE [LARGE SCALE GENOMIC DNA]</scope>
    <source>
        <strain evidence="10">R267</strain>
    </source>
</reference>
<dbReference type="RefSeq" id="WP_176067324.1">
    <property type="nucleotide sequence ID" value="NZ_BJTG01000008.1"/>
</dbReference>
<sequence length="141" mass="14748">MASLAGGGAGRDGDDDLISGINITPLVDIVLVLLIIFMVTATYIVREAIEVDLPRAAHGGEATGTTLAVVLTRDGAIYLDGVRRTEEELAARSREAVAKDQGTRAIISADRASLHGAVVRVIDVVKGAGVSRFAINIEKEP</sequence>
<dbReference type="PANTHER" id="PTHR30558">
    <property type="entry name" value="EXBD MEMBRANE COMPONENT OF PMF-DRIVEN MACROMOLECULE IMPORT SYSTEM"/>
    <property type="match status" value="1"/>
</dbReference>
<keyword evidence="7" id="KW-0813">Transport</keyword>
<keyword evidence="5 8" id="KW-1133">Transmembrane helix</keyword>
<evidence type="ECO:0000313" key="10">
    <source>
        <dbReference type="Proteomes" id="UP000503640"/>
    </source>
</evidence>
<dbReference type="InterPro" id="IPR003400">
    <property type="entry name" value="ExbD"/>
</dbReference>
<dbReference type="EMBL" id="BJTG01000008">
    <property type="protein sequence ID" value="GEJ58610.1"/>
    <property type="molecule type" value="Genomic_DNA"/>
</dbReference>
<dbReference type="Pfam" id="PF02472">
    <property type="entry name" value="ExbD"/>
    <property type="match status" value="1"/>
</dbReference>
<accession>A0A7I9VR72</accession>
<dbReference type="GO" id="GO:0022857">
    <property type="term" value="F:transmembrane transporter activity"/>
    <property type="evidence" value="ECO:0007669"/>
    <property type="project" value="InterPro"/>
</dbReference>
<dbReference type="Gene3D" id="3.30.420.270">
    <property type="match status" value="1"/>
</dbReference>
<evidence type="ECO:0000256" key="4">
    <source>
        <dbReference type="ARBA" id="ARBA00022692"/>
    </source>
</evidence>
<evidence type="ECO:0000256" key="3">
    <source>
        <dbReference type="ARBA" id="ARBA00022475"/>
    </source>
</evidence>
<comment type="caution">
    <text evidence="9">The sequence shown here is derived from an EMBL/GenBank/DDBJ whole genome shotgun (WGS) entry which is preliminary data.</text>
</comment>
<evidence type="ECO:0000256" key="7">
    <source>
        <dbReference type="RuleBase" id="RU003879"/>
    </source>
</evidence>
<dbReference type="GO" id="GO:0015031">
    <property type="term" value="P:protein transport"/>
    <property type="evidence" value="ECO:0007669"/>
    <property type="project" value="UniProtKB-KW"/>
</dbReference>
<comment type="similarity">
    <text evidence="2 7">Belongs to the ExbD/TolR family.</text>
</comment>
<organism evidence="9 10">
    <name type="scientific">Anaeromyxobacter diazotrophicus</name>
    <dbReference type="NCBI Taxonomy" id="2590199"/>
    <lineage>
        <taxon>Bacteria</taxon>
        <taxon>Pseudomonadati</taxon>
        <taxon>Myxococcota</taxon>
        <taxon>Myxococcia</taxon>
        <taxon>Myxococcales</taxon>
        <taxon>Cystobacterineae</taxon>
        <taxon>Anaeromyxobacteraceae</taxon>
        <taxon>Anaeromyxobacter</taxon>
    </lineage>
</organism>
<feature type="transmembrane region" description="Helical" evidence="8">
    <location>
        <begin position="23"/>
        <end position="45"/>
    </location>
</feature>
<name>A0A7I9VR72_9BACT</name>
<evidence type="ECO:0000256" key="6">
    <source>
        <dbReference type="ARBA" id="ARBA00023136"/>
    </source>
</evidence>
<keyword evidence="4 7" id="KW-0812">Transmembrane</keyword>